<gene>
    <name evidence="3" type="ORF">ACFFF8_15875</name>
</gene>
<evidence type="ECO:0000256" key="2">
    <source>
        <dbReference type="SAM" id="SignalP"/>
    </source>
</evidence>
<dbReference type="RefSeq" id="WP_267218788.1">
    <property type="nucleotide sequence ID" value="NZ_JAPCWC010000002.1"/>
</dbReference>
<protein>
    <submittedName>
        <fullName evidence="3">Uncharacterized protein</fullName>
    </submittedName>
</protein>
<evidence type="ECO:0000256" key="1">
    <source>
        <dbReference type="SAM" id="MobiDB-lite"/>
    </source>
</evidence>
<accession>A0ABV6S9Z2</accession>
<dbReference type="EMBL" id="JBHLTM010000061">
    <property type="protein sequence ID" value="MFC0686073.1"/>
    <property type="molecule type" value="Genomic_DNA"/>
</dbReference>
<dbReference type="Proteomes" id="UP001589858">
    <property type="component" value="Unassembled WGS sequence"/>
</dbReference>
<feature type="region of interest" description="Disordered" evidence="1">
    <location>
        <begin position="58"/>
        <end position="80"/>
    </location>
</feature>
<keyword evidence="4" id="KW-1185">Reference proteome</keyword>
<proteinExistence type="predicted"/>
<sequence length="118" mass="13045">MRDLMLKYFACANVLVLSVAFVTKAWSQDPSPPPASGDERDQVVQVCMAEAKARGEKLGARDVSMRKVEDTDKKSDGRASVRAEVDVAIPDKDGKLKMKKMTFKCDTRHGTVTAFSYD</sequence>
<name>A0ABV6S9Z2_9SPHN</name>
<keyword evidence="2" id="KW-0732">Signal</keyword>
<evidence type="ECO:0000313" key="4">
    <source>
        <dbReference type="Proteomes" id="UP001589858"/>
    </source>
</evidence>
<feature type="signal peptide" evidence="2">
    <location>
        <begin position="1"/>
        <end position="27"/>
    </location>
</feature>
<evidence type="ECO:0000313" key="3">
    <source>
        <dbReference type="EMBL" id="MFC0686073.1"/>
    </source>
</evidence>
<comment type="caution">
    <text evidence="3">The sequence shown here is derived from an EMBL/GenBank/DDBJ whole genome shotgun (WGS) entry which is preliminary data.</text>
</comment>
<feature type="chain" id="PRO_5046751710" evidence="2">
    <location>
        <begin position="28"/>
        <end position="118"/>
    </location>
</feature>
<organism evidence="3 4">
    <name type="scientific">Novosphingobium clariflavum</name>
    <dbReference type="NCBI Taxonomy" id="2029884"/>
    <lineage>
        <taxon>Bacteria</taxon>
        <taxon>Pseudomonadati</taxon>
        <taxon>Pseudomonadota</taxon>
        <taxon>Alphaproteobacteria</taxon>
        <taxon>Sphingomonadales</taxon>
        <taxon>Sphingomonadaceae</taxon>
        <taxon>Novosphingobium</taxon>
    </lineage>
</organism>
<reference evidence="3 4" key="1">
    <citation type="submission" date="2024-09" db="EMBL/GenBank/DDBJ databases">
        <authorList>
            <person name="Sun Q."/>
            <person name="Mori K."/>
        </authorList>
    </citation>
    <scope>NUCLEOTIDE SEQUENCE [LARGE SCALE GENOMIC DNA]</scope>
    <source>
        <strain evidence="3 4">CICC 11035S</strain>
    </source>
</reference>